<keyword evidence="2" id="KW-1185">Reference proteome</keyword>
<dbReference type="EMBL" id="CM047944">
    <property type="protein sequence ID" value="KAI9899070.1"/>
    <property type="molecule type" value="Genomic_DNA"/>
</dbReference>
<organism evidence="1 2">
    <name type="scientific">Trichothecium roseum</name>
    <dbReference type="NCBI Taxonomy" id="47278"/>
    <lineage>
        <taxon>Eukaryota</taxon>
        <taxon>Fungi</taxon>
        <taxon>Dikarya</taxon>
        <taxon>Ascomycota</taxon>
        <taxon>Pezizomycotina</taxon>
        <taxon>Sordariomycetes</taxon>
        <taxon>Hypocreomycetidae</taxon>
        <taxon>Hypocreales</taxon>
        <taxon>Hypocreales incertae sedis</taxon>
        <taxon>Trichothecium</taxon>
    </lineage>
</organism>
<gene>
    <name evidence="1" type="ORF">N3K66_005531</name>
</gene>
<protein>
    <submittedName>
        <fullName evidence="1">Uncharacterized protein</fullName>
    </submittedName>
</protein>
<accession>A0ACC0UZX6</accession>
<name>A0ACC0UZX6_9HYPO</name>
<evidence type="ECO:0000313" key="2">
    <source>
        <dbReference type="Proteomes" id="UP001163324"/>
    </source>
</evidence>
<dbReference type="Proteomes" id="UP001163324">
    <property type="component" value="Chromosome 5"/>
</dbReference>
<reference evidence="1" key="1">
    <citation type="submission" date="2022-10" db="EMBL/GenBank/DDBJ databases">
        <title>Complete Genome of Trichothecium roseum strain YXFP-22015, a Plant Pathogen Isolated from Citrus.</title>
        <authorList>
            <person name="Wang Y."/>
            <person name="Zhu L."/>
        </authorList>
    </citation>
    <scope>NUCLEOTIDE SEQUENCE</scope>
    <source>
        <strain evidence="1">YXFP-22015</strain>
    </source>
</reference>
<comment type="caution">
    <text evidence="1">The sequence shown here is derived from an EMBL/GenBank/DDBJ whole genome shotgun (WGS) entry which is preliminary data.</text>
</comment>
<evidence type="ECO:0000313" key="1">
    <source>
        <dbReference type="EMBL" id="KAI9899070.1"/>
    </source>
</evidence>
<proteinExistence type="predicted"/>
<sequence length="362" mass="41011">MRSIGRFFFATLVFYVCANVYVYFVFDPLLDWADSEWESMTEKEKQELESLEEEEDEPLLFLPAPFTIRKYTPPMYHPTSPEYKEFLAINRDIKRQNEIKRSLANVIRRRIESEPKISEIFGMKPTMNIKRMWLDIYYPATPPPLHYVAGLMVDEDAISWGERLIDSHVAHQLNGMLYPKAMALTTWTFIQVLSKSTINSIGEKIGLSSNTPVTTGVVLPPQDMAAAIRRLGGVDTSSPKPTPRTQDNGQEVQNILLKYLGEGSLRQAPPGPIRNAMVAAMATFKKNYKPAEQPLPSGSVRVEGIMELHGKPITMTISVQAWYDPKQKKFLNTKVTIKNMLRTVPRPQAEKIPPSPAAQEGK</sequence>